<name>A0A830H9V0_9CHLO</name>
<evidence type="ECO:0000313" key="1">
    <source>
        <dbReference type="EMBL" id="GHP03213.1"/>
    </source>
</evidence>
<evidence type="ECO:0000313" key="2">
    <source>
        <dbReference type="Proteomes" id="UP000660262"/>
    </source>
</evidence>
<keyword evidence="2" id="KW-1185">Reference proteome</keyword>
<dbReference type="Proteomes" id="UP000660262">
    <property type="component" value="Unassembled WGS sequence"/>
</dbReference>
<accession>A0A830H9V0</accession>
<comment type="caution">
    <text evidence="1">The sequence shown here is derived from an EMBL/GenBank/DDBJ whole genome shotgun (WGS) entry which is preliminary data.</text>
</comment>
<sequence>MISSRSSSSCRFRSRFNSSCRRSLRSSQGRSSVRVVAYTDWQLDVKGCTSLHVTDQDGNDTIVAHSGVAKQCFAKPIHIPANSATTAWLHGVESDVQVELTSDERGLSIRCLGYRKEEDDADVRLLIDETPLVLNAVKELVPGATIRISEPDEERHSPKVDWVNTYVVTRDAKAHA</sequence>
<protein>
    <submittedName>
        <fullName evidence="1">Uncharacterized protein</fullName>
    </submittedName>
</protein>
<gene>
    <name evidence="1" type="ORF">PPROV_000196800</name>
</gene>
<organism evidence="1 2">
    <name type="scientific">Pycnococcus provasolii</name>
    <dbReference type="NCBI Taxonomy" id="41880"/>
    <lineage>
        <taxon>Eukaryota</taxon>
        <taxon>Viridiplantae</taxon>
        <taxon>Chlorophyta</taxon>
        <taxon>Pseudoscourfieldiophyceae</taxon>
        <taxon>Pseudoscourfieldiales</taxon>
        <taxon>Pycnococcaceae</taxon>
        <taxon>Pycnococcus</taxon>
    </lineage>
</organism>
<dbReference type="EMBL" id="BNJQ01000005">
    <property type="protein sequence ID" value="GHP03213.1"/>
    <property type="molecule type" value="Genomic_DNA"/>
</dbReference>
<proteinExistence type="predicted"/>
<reference evidence="1" key="1">
    <citation type="submission" date="2020-10" db="EMBL/GenBank/DDBJ databases">
        <title>Unveiling of a novel bifunctional photoreceptor, Dualchrome1, isolated from a cosmopolitan green alga.</title>
        <authorList>
            <person name="Suzuki S."/>
            <person name="Kawachi M."/>
        </authorList>
    </citation>
    <scope>NUCLEOTIDE SEQUENCE</scope>
    <source>
        <strain evidence="1">NIES 2893</strain>
    </source>
</reference>
<dbReference type="AlphaFoldDB" id="A0A830H9V0"/>